<dbReference type="GO" id="GO:0072380">
    <property type="term" value="C:TRC complex"/>
    <property type="evidence" value="ECO:0007669"/>
    <property type="project" value="TreeGrafter"/>
</dbReference>
<dbReference type="Proteomes" id="UP000789595">
    <property type="component" value="Unassembled WGS sequence"/>
</dbReference>
<keyword evidence="2" id="KW-0802">TPR repeat</keyword>
<dbReference type="AlphaFoldDB" id="A0A8J2SVV3"/>
<dbReference type="InterPro" id="IPR011990">
    <property type="entry name" value="TPR-like_helical_dom_sf"/>
</dbReference>
<evidence type="ECO:0000256" key="2">
    <source>
        <dbReference type="ARBA" id="ARBA00022803"/>
    </source>
</evidence>
<evidence type="ECO:0000313" key="4">
    <source>
        <dbReference type="EMBL" id="CAH0378322.1"/>
    </source>
</evidence>
<dbReference type="GO" id="GO:0006620">
    <property type="term" value="P:post-translational protein targeting to endoplasmic reticulum membrane"/>
    <property type="evidence" value="ECO:0007669"/>
    <property type="project" value="TreeGrafter"/>
</dbReference>
<keyword evidence="1" id="KW-0677">Repeat</keyword>
<name>A0A8J2SVV3_9STRA</name>
<evidence type="ECO:0000256" key="1">
    <source>
        <dbReference type="ARBA" id="ARBA00022737"/>
    </source>
</evidence>
<dbReference type="PANTHER" id="PTHR45831:SF2">
    <property type="entry name" value="LD24721P"/>
    <property type="match status" value="1"/>
</dbReference>
<sequence length="581" mass="63312">MVDYSKFDGIADSDEETTEPIELGTTREAGNALFKQKKYAAAIATYSALLDDADDDEKALLLCNRSACLLAVDNVLQASRDAKQATALKPQSAKAWYRFATAELKRKSYKNARIAAAKAHALDDSAATRALLKKCKAAGAELYGEKVKAPRPSPTHVEAQARDAQLALERLRRMARDAADGKDAALQDAHGMCVYFTKLACNKADFREMIFPGEPPQRFDDNDLPGTLCEFLNDERYASSIKKRWPSVLRKAHTVLVGAKKQGEDAGETMPPEVERVLWPQIVAEAYAREFQECAHEGTTESVVELPSSVEALPRQACRALSLDADADTWGGVGCVVPNYLGKDWHAAVADDVARLIEESQTSTKKTRRLQQLVCDGDEPGSLASRGAVAWLDPTELDADFPALAELAKRLRGLPEAFAQAAASKPDAREVRPLLEPALPIEWEPCAALAPPSKGPQLLVLDPDHVVDNNLFLCDGDGDGARPLISALYFVDGGDPRAHLLDPDPKAKPPETLGGDVVLKRAPDGDFAHVEPRADALVLWRSKLCYHAREPVKKGCRAVVRHWVFAAPDVMERNRDKAAAA</sequence>
<feature type="region of interest" description="Disordered" evidence="3">
    <location>
        <begin position="1"/>
        <end position="22"/>
    </location>
</feature>
<dbReference type="EMBL" id="CAKKNE010000005">
    <property type="protein sequence ID" value="CAH0378322.1"/>
    <property type="molecule type" value="Genomic_DNA"/>
</dbReference>
<evidence type="ECO:0000313" key="5">
    <source>
        <dbReference type="Proteomes" id="UP000789595"/>
    </source>
</evidence>
<protein>
    <submittedName>
        <fullName evidence="4">Uncharacterized protein</fullName>
    </submittedName>
</protein>
<dbReference type="GO" id="GO:0016020">
    <property type="term" value="C:membrane"/>
    <property type="evidence" value="ECO:0007669"/>
    <property type="project" value="TreeGrafter"/>
</dbReference>
<organism evidence="4 5">
    <name type="scientific">Pelagomonas calceolata</name>
    <dbReference type="NCBI Taxonomy" id="35677"/>
    <lineage>
        <taxon>Eukaryota</taxon>
        <taxon>Sar</taxon>
        <taxon>Stramenopiles</taxon>
        <taxon>Ochrophyta</taxon>
        <taxon>Pelagophyceae</taxon>
        <taxon>Pelagomonadales</taxon>
        <taxon>Pelagomonadaceae</taxon>
        <taxon>Pelagomonas</taxon>
    </lineage>
</organism>
<comment type="caution">
    <text evidence="4">The sequence shown here is derived from an EMBL/GenBank/DDBJ whole genome shotgun (WGS) entry which is preliminary data.</text>
</comment>
<dbReference type="Gene3D" id="2.60.120.620">
    <property type="entry name" value="q2cbj1_9rhob like domain"/>
    <property type="match status" value="1"/>
</dbReference>
<reference evidence="4" key="1">
    <citation type="submission" date="2021-11" db="EMBL/GenBank/DDBJ databases">
        <authorList>
            <consortium name="Genoscope - CEA"/>
            <person name="William W."/>
        </authorList>
    </citation>
    <scope>NUCLEOTIDE SEQUENCE</scope>
</reference>
<dbReference type="Gene3D" id="1.25.40.10">
    <property type="entry name" value="Tetratricopeptide repeat domain"/>
    <property type="match status" value="1"/>
</dbReference>
<dbReference type="PANTHER" id="PTHR45831">
    <property type="entry name" value="LD24721P"/>
    <property type="match status" value="1"/>
</dbReference>
<dbReference type="GO" id="GO:0060090">
    <property type="term" value="F:molecular adaptor activity"/>
    <property type="evidence" value="ECO:0007669"/>
    <property type="project" value="TreeGrafter"/>
</dbReference>
<proteinExistence type="predicted"/>
<dbReference type="OrthoDB" id="2423701at2759"/>
<dbReference type="SUPFAM" id="SSF48452">
    <property type="entry name" value="TPR-like"/>
    <property type="match status" value="1"/>
</dbReference>
<gene>
    <name evidence="4" type="ORF">PECAL_5P28330</name>
</gene>
<dbReference type="InterPro" id="IPR047150">
    <property type="entry name" value="SGT"/>
</dbReference>
<accession>A0A8J2SVV3</accession>
<keyword evidence="5" id="KW-1185">Reference proteome</keyword>
<evidence type="ECO:0000256" key="3">
    <source>
        <dbReference type="SAM" id="MobiDB-lite"/>
    </source>
</evidence>